<keyword evidence="3" id="KW-0121">Carboxypeptidase</keyword>
<keyword evidence="10" id="KW-1015">Disulfide bond</keyword>
<dbReference type="Gene3D" id="3.30.70.340">
    <property type="entry name" value="Metallocarboxypeptidase-like"/>
    <property type="match status" value="1"/>
</dbReference>
<evidence type="ECO:0000256" key="6">
    <source>
        <dbReference type="ARBA" id="ARBA00022729"/>
    </source>
</evidence>
<protein>
    <recommendedName>
        <fullName evidence="14">Peptidase M14 domain-containing protein</fullName>
    </recommendedName>
</protein>
<evidence type="ECO:0000256" key="13">
    <source>
        <dbReference type="SAM" id="SignalP"/>
    </source>
</evidence>
<evidence type="ECO:0000256" key="9">
    <source>
        <dbReference type="ARBA" id="ARBA00023049"/>
    </source>
</evidence>
<dbReference type="FunFam" id="3.40.630.10:FF:000084">
    <property type="entry name" value="Carboxypeptidase B2"/>
    <property type="match status" value="1"/>
</dbReference>
<comment type="similarity">
    <text evidence="2 11">Belongs to the peptidase M14 family.</text>
</comment>
<keyword evidence="12" id="KW-0812">Transmembrane</keyword>
<dbReference type="SUPFAM" id="SSF53187">
    <property type="entry name" value="Zn-dependent exopeptidases"/>
    <property type="match status" value="1"/>
</dbReference>
<evidence type="ECO:0000313" key="15">
    <source>
        <dbReference type="EMBL" id="CAH1637891.1"/>
    </source>
</evidence>
<feature type="signal peptide" evidence="13">
    <location>
        <begin position="1"/>
        <end position="20"/>
    </location>
</feature>
<evidence type="ECO:0000256" key="3">
    <source>
        <dbReference type="ARBA" id="ARBA00022645"/>
    </source>
</evidence>
<evidence type="ECO:0000256" key="11">
    <source>
        <dbReference type="PROSITE-ProRule" id="PRU01379"/>
    </source>
</evidence>
<evidence type="ECO:0000256" key="10">
    <source>
        <dbReference type="ARBA" id="ARBA00023157"/>
    </source>
</evidence>
<dbReference type="Pfam" id="PF00246">
    <property type="entry name" value="Peptidase_M14"/>
    <property type="match status" value="1"/>
</dbReference>
<dbReference type="PANTHER" id="PTHR11705">
    <property type="entry name" value="PROTEASE FAMILY M14 CARBOXYPEPTIDASE A,B"/>
    <property type="match status" value="1"/>
</dbReference>
<dbReference type="PROSITE" id="PS52035">
    <property type="entry name" value="PEPTIDASE_M14"/>
    <property type="match status" value="1"/>
</dbReference>
<keyword evidence="8" id="KW-0862">Zinc</keyword>
<keyword evidence="5" id="KW-0479">Metal-binding</keyword>
<dbReference type="GO" id="GO:0004181">
    <property type="term" value="F:metallocarboxypeptidase activity"/>
    <property type="evidence" value="ECO:0007669"/>
    <property type="project" value="InterPro"/>
</dbReference>
<keyword evidence="12" id="KW-0472">Membrane</keyword>
<keyword evidence="12" id="KW-1133">Transmembrane helix</keyword>
<dbReference type="InterPro" id="IPR000834">
    <property type="entry name" value="Peptidase_M14"/>
</dbReference>
<evidence type="ECO:0000256" key="5">
    <source>
        <dbReference type="ARBA" id="ARBA00022723"/>
    </source>
</evidence>
<reference evidence="15" key="1">
    <citation type="submission" date="2022-02" db="EMBL/GenBank/DDBJ databases">
        <authorList>
            <person name="King R."/>
        </authorList>
    </citation>
    <scope>NUCLEOTIDE SEQUENCE</scope>
</reference>
<accession>A0A9P0I1R0</accession>
<keyword evidence="4" id="KW-0645">Protease</keyword>
<dbReference type="InterPro" id="IPR036990">
    <property type="entry name" value="M14A-like_propep"/>
</dbReference>
<dbReference type="SMART" id="SM00631">
    <property type="entry name" value="Zn_pept"/>
    <property type="match status" value="1"/>
</dbReference>
<feature type="active site" description="Proton donor/acceptor" evidence="11">
    <location>
        <position position="377"/>
    </location>
</feature>
<evidence type="ECO:0000256" key="4">
    <source>
        <dbReference type="ARBA" id="ARBA00022670"/>
    </source>
</evidence>
<proteinExistence type="inferred from homology"/>
<sequence>MDINLIYFLIFFFPITFCDCKKYYNYTLYRGIPVEAKDLEFFQNLTQVEHVNFWREPGRMFKPVDFVVDPEYKELFLKDANNLGLYITTIIEDVQKAFDTQSVKPYIRRNIESFDWNNYYRLKDIYEWLRDLANTYPAEMKVTTIGRSNENREILAVEITLKGCKMRSKVIVEGGIHAREWISPAFVTYFINEILHAPYSKDEEFKDIAMTYEWYFVPVLNPDGYEYSHTNDRMWRKNRNQLGSVDLNRNFDHAFGTTGVSFRMSSETFCGLSAFSEPESQAMASFVESKSHQLEYYFAFHSYGQYMIMPYANMKMHVENFDDVYKMCLEAKTKIAKRYNTAYTVGTAYDTVGYMTSGVSGCWVKANLRVPYVVTFELRDTGYHGFALPPGKIQPTCLETMDGVISLLKPQTKAYARLEGKYNYDSGAIFILDKIILVFNVLLFIIVRFD</sequence>
<keyword evidence="7" id="KW-0378">Hydrolase</keyword>
<dbReference type="Proteomes" id="UP001153321">
    <property type="component" value="Chromosome 16"/>
</dbReference>
<comment type="cofactor">
    <cofactor evidence="1">
        <name>Zn(2+)</name>
        <dbReference type="ChEBI" id="CHEBI:29105"/>
    </cofactor>
</comment>
<dbReference type="GO" id="GO:0008270">
    <property type="term" value="F:zinc ion binding"/>
    <property type="evidence" value="ECO:0007669"/>
    <property type="project" value="InterPro"/>
</dbReference>
<dbReference type="InterPro" id="IPR003146">
    <property type="entry name" value="M14A_act_pep"/>
</dbReference>
<keyword evidence="16" id="KW-1185">Reference proteome</keyword>
<dbReference type="GO" id="GO:0006508">
    <property type="term" value="P:proteolysis"/>
    <property type="evidence" value="ECO:0007669"/>
    <property type="project" value="UniProtKB-KW"/>
</dbReference>
<dbReference type="EMBL" id="LR824547">
    <property type="protein sequence ID" value="CAH1637891.1"/>
    <property type="molecule type" value="Genomic_DNA"/>
</dbReference>
<evidence type="ECO:0000256" key="7">
    <source>
        <dbReference type="ARBA" id="ARBA00022801"/>
    </source>
</evidence>
<dbReference type="Pfam" id="PF02244">
    <property type="entry name" value="Propep_M14"/>
    <property type="match status" value="1"/>
</dbReference>
<dbReference type="SUPFAM" id="SSF54897">
    <property type="entry name" value="Protease propeptides/inhibitors"/>
    <property type="match status" value="1"/>
</dbReference>
<dbReference type="Gene3D" id="3.40.630.10">
    <property type="entry name" value="Zn peptidases"/>
    <property type="match status" value="1"/>
</dbReference>
<evidence type="ECO:0000256" key="8">
    <source>
        <dbReference type="ARBA" id="ARBA00022833"/>
    </source>
</evidence>
<gene>
    <name evidence="15" type="ORF">SPLIT_LOCUS3249</name>
</gene>
<evidence type="ECO:0000256" key="12">
    <source>
        <dbReference type="SAM" id="Phobius"/>
    </source>
</evidence>
<dbReference type="PRINTS" id="PR00765">
    <property type="entry name" value="CRBOXYPTASEA"/>
</dbReference>
<keyword evidence="9" id="KW-0482">Metalloprotease</keyword>
<feature type="domain" description="Peptidase M14" evidence="14">
    <location>
        <begin position="118"/>
        <end position="411"/>
    </location>
</feature>
<evidence type="ECO:0000256" key="1">
    <source>
        <dbReference type="ARBA" id="ARBA00001947"/>
    </source>
</evidence>
<dbReference type="GO" id="GO:0005615">
    <property type="term" value="C:extracellular space"/>
    <property type="evidence" value="ECO:0007669"/>
    <property type="project" value="TreeGrafter"/>
</dbReference>
<evidence type="ECO:0000259" key="14">
    <source>
        <dbReference type="PROSITE" id="PS52035"/>
    </source>
</evidence>
<feature type="chain" id="PRO_5040332872" description="Peptidase M14 domain-containing protein" evidence="13">
    <location>
        <begin position="21"/>
        <end position="450"/>
    </location>
</feature>
<name>A0A9P0I1R0_SPOLI</name>
<evidence type="ECO:0000256" key="2">
    <source>
        <dbReference type="ARBA" id="ARBA00005988"/>
    </source>
</evidence>
<dbReference type="AlphaFoldDB" id="A0A9P0I1R0"/>
<dbReference type="PANTHER" id="PTHR11705:SF153">
    <property type="entry name" value="ZINC CARBOXYPEPTIDASE A 1-LIKE PROTEIN"/>
    <property type="match status" value="1"/>
</dbReference>
<feature type="transmembrane region" description="Helical" evidence="12">
    <location>
        <begin position="427"/>
        <end position="447"/>
    </location>
</feature>
<organism evidence="15 16">
    <name type="scientific">Spodoptera littoralis</name>
    <name type="common">Egyptian cotton leafworm</name>
    <dbReference type="NCBI Taxonomy" id="7109"/>
    <lineage>
        <taxon>Eukaryota</taxon>
        <taxon>Metazoa</taxon>
        <taxon>Ecdysozoa</taxon>
        <taxon>Arthropoda</taxon>
        <taxon>Hexapoda</taxon>
        <taxon>Insecta</taxon>
        <taxon>Pterygota</taxon>
        <taxon>Neoptera</taxon>
        <taxon>Endopterygota</taxon>
        <taxon>Lepidoptera</taxon>
        <taxon>Glossata</taxon>
        <taxon>Ditrysia</taxon>
        <taxon>Noctuoidea</taxon>
        <taxon>Noctuidae</taxon>
        <taxon>Amphipyrinae</taxon>
        <taxon>Spodoptera</taxon>
    </lineage>
</organism>
<keyword evidence="6 13" id="KW-0732">Signal</keyword>
<evidence type="ECO:0000313" key="16">
    <source>
        <dbReference type="Proteomes" id="UP001153321"/>
    </source>
</evidence>